<reference evidence="11 12" key="1">
    <citation type="submission" date="2019-01" db="EMBL/GenBank/DDBJ databases">
        <title>Ktedonosporobacter rubrisoli SCAWS-G2.</title>
        <authorList>
            <person name="Huang Y."/>
            <person name="Yan B."/>
        </authorList>
    </citation>
    <scope>NUCLEOTIDE SEQUENCE [LARGE SCALE GENOMIC DNA]</scope>
    <source>
        <strain evidence="11 12">SCAWS-G2</strain>
    </source>
</reference>
<evidence type="ECO:0000313" key="11">
    <source>
        <dbReference type="EMBL" id="QBD82705.1"/>
    </source>
</evidence>
<evidence type="ECO:0000256" key="6">
    <source>
        <dbReference type="ARBA" id="ARBA00022679"/>
    </source>
</evidence>
<comment type="pathway">
    <text evidence="1">Amino-acid biosynthesis; L-histidine biosynthesis; L-histidine from 5-phospho-alpha-D-ribose 1-diphosphate: step 7/9.</text>
</comment>
<dbReference type="AlphaFoldDB" id="A0A4P6K3S6"/>
<dbReference type="GO" id="GO:0004400">
    <property type="term" value="F:histidinol-phosphate transaminase activity"/>
    <property type="evidence" value="ECO:0007669"/>
    <property type="project" value="UniProtKB-EC"/>
</dbReference>
<dbReference type="CDD" id="cd00609">
    <property type="entry name" value="AAT_like"/>
    <property type="match status" value="1"/>
</dbReference>
<name>A0A4P6K3S6_KTERU</name>
<keyword evidence="8" id="KW-0368">Histidine biosynthesis</keyword>
<proteinExistence type="inferred from homology"/>
<dbReference type="RefSeq" id="WP_129893774.1">
    <property type="nucleotide sequence ID" value="NZ_CP035758.1"/>
</dbReference>
<dbReference type="EMBL" id="CP035758">
    <property type="protein sequence ID" value="QBD82705.1"/>
    <property type="molecule type" value="Genomic_DNA"/>
</dbReference>
<evidence type="ECO:0000256" key="7">
    <source>
        <dbReference type="ARBA" id="ARBA00022898"/>
    </source>
</evidence>
<dbReference type="InterPro" id="IPR050106">
    <property type="entry name" value="HistidinolP_aminotransfase"/>
</dbReference>
<evidence type="ECO:0000256" key="2">
    <source>
        <dbReference type="ARBA" id="ARBA00007970"/>
    </source>
</evidence>
<dbReference type="Gene3D" id="3.90.1150.10">
    <property type="entry name" value="Aspartate Aminotransferase, domain 1"/>
    <property type="match status" value="1"/>
</dbReference>
<dbReference type="SUPFAM" id="SSF53383">
    <property type="entry name" value="PLP-dependent transferases"/>
    <property type="match status" value="1"/>
</dbReference>
<keyword evidence="7" id="KW-0663">Pyridoxal phosphate</keyword>
<keyword evidence="5" id="KW-0028">Amino-acid biosynthesis</keyword>
<accession>A0A4P6K3S6</accession>
<dbReference type="InterPro" id="IPR004839">
    <property type="entry name" value="Aminotransferase_I/II_large"/>
</dbReference>
<dbReference type="GO" id="GO:0000105">
    <property type="term" value="P:L-histidine biosynthetic process"/>
    <property type="evidence" value="ECO:0007669"/>
    <property type="project" value="UniProtKB-KW"/>
</dbReference>
<comment type="similarity">
    <text evidence="2">Belongs to the class-II pyridoxal-phosphate-dependent aminotransferase family. Histidinol-phosphate aminotransferase subfamily.</text>
</comment>
<sequence>MEDLKDQPMPLVHGAFDYLELARLGLQPGEVVDFSVNSMPYGPSPRVYEAIAATAVDRYPDRVCWHLRQSILDHELRGSGLEISEIICGNGTSELIWTLARCYLGAGTKAAILGPTFGEYRAASLAAGATVVELRASQEQQFQLDVSAVGDWLGQEQPSLVWLCNPNNPTGTYLEQQKLIQLLEACQHNGALLVMDESYRHFLFPPEPLSALELLSTDSQVLVLRSLTKDFALAGVRLGYALGAKAALQRLSAQLPSWNVSALAQAAGVAALADREHLATSLACLESERQAFFAALLHAGLAALPSRTHFCLVEVGDACLIRQKLLQRKLLVRDCTSFGLPQYIRVSVRPEPEWQRLVAALQEVL</sequence>
<evidence type="ECO:0000256" key="3">
    <source>
        <dbReference type="ARBA" id="ARBA00012748"/>
    </source>
</evidence>
<evidence type="ECO:0000256" key="9">
    <source>
        <dbReference type="ARBA" id="ARBA00047481"/>
    </source>
</evidence>
<dbReference type="Proteomes" id="UP000290365">
    <property type="component" value="Chromosome"/>
</dbReference>
<protein>
    <recommendedName>
        <fullName evidence="3">histidinol-phosphate transaminase</fullName>
        <ecNumber evidence="3">2.6.1.9</ecNumber>
    </recommendedName>
</protein>
<keyword evidence="12" id="KW-1185">Reference proteome</keyword>
<dbReference type="PANTHER" id="PTHR43643">
    <property type="entry name" value="HISTIDINOL-PHOSPHATE AMINOTRANSFERASE 2"/>
    <property type="match status" value="1"/>
</dbReference>
<dbReference type="InterPro" id="IPR015424">
    <property type="entry name" value="PyrdxlP-dep_Trfase"/>
</dbReference>
<comment type="catalytic activity">
    <reaction evidence="9">
        <text>L-histidinol phosphate + 2-oxoglutarate = 3-(imidazol-4-yl)-2-oxopropyl phosphate + L-glutamate</text>
        <dbReference type="Rhea" id="RHEA:23744"/>
        <dbReference type="ChEBI" id="CHEBI:16810"/>
        <dbReference type="ChEBI" id="CHEBI:29985"/>
        <dbReference type="ChEBI" id="CHEBI:57766"/>
        <dbReference type="ChEBI" id="CHEBI:57980"/>
        <dbReference type="EC" id="2.6.1.9"/>
    </reaction>
</comment>
<feature type="domain" description="Aminotransferase class I/classII large" evidence="10">
    <location>
        <begin position="30"/>
        <end position="361"/>
    </location>
</feature>
<dbReference type="KEGG" id="kbs:EPA93_44765"/>
<evidence type="ECO:0000313" key="12">
    <source>
        <dbReference type="Proteomes" id="UP000290365"/>
    </source>
</evidence>
<dbReference type="GO" id="GO:0030170">
    <property type="term" value="F:pyridoxal phosphate binding"/>
    <property type="evidence" value="ECO:0007669"/>
    <property type="project" value="InterPro"/>
</dbReference>
<evidence type="ECO:0000256" key="1">
    <source>
        <dbReference type="ARBA" id="ARBA00005011"/>
    </source>
</evidence>
<evidence type="ECO:0000256" key="8">
    <source>
        <dbReference type="ARBA" id="ARBA00023102"/>
    </source>
</evidence>
<dbReference type="OrthoDB" id="9813612at2"/>
<evidence type="ECO:0000259" key="10">
    <source>
        <dbReference type="Pfam" id="PF00155"/>
    </source>
</evidence>
<gene>
    <name evidence="11" type="ORF">EPA93_44765</name>
</gene>
<evidence type="ECO:0000256" key="5">
    <source>
        <dbReference type="ARBA" id="ARBA00022605"/>
    </source>
</evidence>
<dbReference type="InterPro" id="IPR015422">
    <property type="entry name" value="PyrdxlP-dep_Trfase_small"/>
</dbReference>
<evidence type="ECO:0000256" key="4">
    <source>
        <dbReference type="ARBA" id="ARBA00022576"/>
    </source>
</evidence>
<dbReference type="Gene3D" id="3.40.640.10">
    <property type="entry name" value="Type I PLP-dependent aspartate aminotransferase-like (Major domain)"/>
    <property type="match status" value="1"/>
</dbReference>
<dbReference type="Pfam" id="PF00155">
    <property type="entry name" value="Aminotran_1_2"/>
    <property type="match status" value="1"/>
</dbReference>
<organism evidence="11 12">
    <name type="scientific">Ktedonosporobacter rubrisoli</name>
    <dbReference type="NCBI Taxonomy" id="2509675"/>
    <lineage>
        <taxon>Bacteria</taxon>
        <taxon>Bacillati</taxon>
        <taxon>Chloroflexota</taxon>
        <taxon>Ktedonobacteria</taxon>
        <taxon>Ktedonobacterales</taxon>
        <taxon>Ktedonosporobacteraceae</taxon>
        <taxon>Ktedonosporobacter</taxon>
    </lineage>
</organism>
<keyword evidence="4 11" id="KW-0032">Aminotransferase</keyword>
<keyword evidence="6 11" id="KW-0808">Transferase</keyword>
<dbReference type="PANTHER" id="PTHR43643:SF6">
    <property type="entry name" value="HISTIDINOL-PHOSPHATE AMINOTRANSFERASE"/>
    <property type="match status" value="1"/>
</dbReference>
<dbReference type="InterPro" id="IPR015421">
    <property type="entry name" value="PyrdxlP-dep_Trfase_major"/>
</dbReference>
<dbReference type="EC" id="2.6.1.9" evidence="3"/>